<dbReference type="Proteomes" id="UP001174909">
    <property type="component" value="Unassembled WGS sequence"/>
</dbReference>
<feature type="domain" description="LsmAD" evidence="2">
    <location>
        <begin position="22"/>
        <end position="87"/>
    </location>
</feature>
<dbReference type="Pfam" id="PF06741">
    <property type="entry name" value="LsmAD"/>
    <property type="match status" value="1"/>
</dbReference>
<dbReference type="InterPro" id="IPR009604">
    <property type="entry name" value="LsmAD_domain"/>
</dbReference>
<organism evidence="3 4">
    <name type="scientific">Geodia barretti</name>
    <name type="common">Barrett's horny sponge</name>
    <dbReference type="NCBI Taxonomy" id="519541"/>
    <lineage>
        <taxon>Eukaryota</taxon>
        <taxon>Metazoa</taxon>
        <taxon>Porifera</taxon>
        <taxon>Demospongiae</taxon>
        <taxon>Heteroscleromorpha</taxon>
        <taxon>Tetractinellida</taxon>
        <taxon>Astrophorina</taxon>
        <taxon>Geodiidae</taxon>
        <taxon>Geodia</taxon>
    </lineage>
</organism>
<evidence type="ECO:0000256" key="1">
    <source>
        <dbReference type="SAM" id="MobiDB-lite"/>
    </source>
</evidence>
<evidence type="ECO:0000313" key="3">
    <source>
        <dbReference type="EMBL" id="CAI8016166.1"/>
    </source>
</evidence>
<dbReference type="GO" id="GO:0034063">
    <property type="term" value="P:stress granule assembly"/>
    <property type="evidence" value="ECO:0007669"/>
    <property type="project" value="TreeGrafter"/>
</dbReference>
<dbReference type="PANTHER" id="PTHR12854:SF7">
    <property type="entry name" value="ATAXIN-2 HOMOLOG"/>
    <property type="match status" value="1"/>
</dbReference>
<dbReference type="AlphaFoldDB" id="A0AA35WG90"/>
<gene>
    <name evidence="3" type="ORF">GBAR_LOCUS9935</name>
</gene>
<evidence type="ECO:0000313" key="4">
    <source>
        <dbReference type="Proteomes" id="UP001174909"/>
    </source>
</evidence>
<comment type="caution">
    <text evidence="3">The sequence shown here is derived from an EMBL/GenBank/DDBJ whole genome shotgun (WGS) entry which is preliminary data.</text>
</comment>
<dbReference type="PANTHER" id="PTHR12854">
    <property type="entry name" value="ATAXIN 2-RELATED"/>
    <property type="match status" value="1"/>
</dbReference>
<dbReference type="GO" id="GO:0010494">
    <property type="term" value="C:cytoplasmic stress granule"/>
    <property type="evidence" value="ECO:0007669"/>
    <property type="project" value="TreeGrafter"/>
</dbReference>
<feature type="compositionally biased region" description="Basic and acidic residues" evidence="1">
    <location>
        <begin position="60"/>
        <end position="90"/>
    </location>
</feature>
<name>A0AA35WG90_GEOBA</name>
<dbReference type="SMART" id="SM01272">
    <property type="entry name" value="LsmAD"/>
    <property type="match status" value="1"/>
</dbReference>
<dbReference type="GO" id="GO:0003729">
    <property type="term" value="F:mRNA binding"/>
    <property type="evidence" value="ECO:0007669"/>
    <property type="project" value="TreeGrafter"/>
</dbReference>
<dbReference type="EMBL" id="CASHTH010001502">
    <property type="protein sequence ID" value="CAI8016166.1"/>
    <property type="molecule type" value="Genomic_DNA"/>
</dbReference>
<protein>
    <submittedName>
        <fullName evidence="3">Ataxin-2-like protein</fullName>
    </submittedName>
</protein>
<dbReference type="InterPro" id="IPR045117">
    <property type="entry name" value="ATXN2-like"/>
</dbReference>
<feature type="region of interest" description="Disordered" evidence="1">
    <location>
        <begin position="57"/>
        <end position="171"/>
    </location>
</feature>
<feature type="compositionally biased region" description="Pro residues" evidence="1">
    <location>
        <begin position="128"/>
        <end position="145"/>
    </location>
</feature>
<feature type="compositionally biased region" description="Low complexity" evidence="1">
    <location>
        <begin position="111"/>
        <end position="127"/>
    </location>
</feature>
<sequence>MGGPEGDGWSVEEMFAVNKNKFKVSSTYDEELPEYTTPLARDVEGYKEREMEAIQLASEIESRNMHSRHGIDDLGSEEDRWSSVSREPERSQVNSLGSGLVVKENGSQTLTSHSTHPQATPTSTAPSLAPPTSSPSPSPLVPPSPQTNSTSSLADSETTRPTHFLSVTRQQ</sequence>
<feature type="compositionally biased region" description="Polar residues" evidence="1">
    <location>
        <begin position="148"/>
        <end position="171"/>
    </location>
</feature>
<evidence type="ECO:0000259" key="2">
    <source>
        <dbReference type="SMART" id="SM01272"/>
    </source>
</evidence>
<accession>A0AA35WG90</accession>
<reference evidence="3" key="1">
    <citation type="submission" date="2023-03" db="EMBL/GenBank/DDBJ databases">
        <authorList>
            <person name="Steffen K."/>
            <person name="Cardenas P."/>
        </authorList>
    </citation>
    <scope>NUCLEOTIDE SEQUENCE</scope>
</reference>
<keyword evidence="4" id="KW-1185">Reference proteome</keyword>
<proteinExistence type="predicted"/>